<reference evidence="1" key="1">
    <citation type="submission" date="2022-10" db="EMBL/GenBank/DDBJ databases">
        <title>Comparative genomic analysis and in-vitro probiotic properties of the potential probiotic L. chiayiensis AACE 3.</title>
        <authorList>
            <person name="Kang X."/>
        </authorList>
    </citation>
    <scope>NUCLEOTIDE SEQUENCE</scope>
    <source>
        <strain evidence="1">AACE 3</strain>
    </source>
</reference>
<keyword evidence="2" id="KW-1185">Reference proteome</keyword>
<sequence length="77" mass="9142">MKAEEHIDELCPICPYCGFNDEDVWETHNYNPNWIPGEMLTVECPNCERQYNVAWNISYDTEPLEETDETVKLEEEK</sequence>
<protein>
    <submittedName>
        <fullName evidence="1">Uncharacterized protein</fullName>
    </submittedName>
</protein>
<dbReference type="Proteomes" id="UP001164790">
    <property type="component" value="Chromosome"/>
</dbReference>
<evidence type="ECO:0000313" key="2">
    <source>
        <dbReference type="Proteomes" id="UP001164790"/>
    </source>
</evidence>
<gene>
    <name evidence="1" type="ORF">OFW50_03730</name>
</gene>
<dbReference type="RefSeq" id="WP_263932635.1">
    <property type="nucleotide sequence ID" value="NZ_CP107523.1"/>
</dbReference>
<name>A0ABY6H760_9LACO</name>
<proteinExistence type="predicted"/>
<accession>A0ABY6H760</accession>
<evidence type="ECO:0000313" key="1">
    <source>
        <dbReference type="EMBL" id="UYN57198.1"/>
    </source>
</evidence>
<dbReference type="EMBL" id="CP107523">
    <property type="protein sequence ID" value="UYN57198.1"/>
    <property type="molecule type" value="Genomic_DNA"/>
</dbReference>
<organism evidence="1 2">
    <name type="scientific">Lacticaseibacillus chiayiensis</name>
    <dbReference type="NCBI Taxonomy" id="2100821"/>
    <lineage>
        <taxon>Bacteria</taxon>
        <taxon>Bacillati</taxon>
        <taxon>Bacillota</taxon>
        <taxon>Bacilli</taxon>
        <taxon>Lactobacillales</taxon>
        <taxon>Lactobacillaceae</taxon>
        <taxon>Lacticaseibacillus</taxon>
    </lineage>
</organism>